<evidence type="ECO:0000256" key="3">
    <source>
        <dbReference type="SAM" id="MobiDB-lite"/>
    </source>
</evidence>
<organism evidence="5 6">
    <name type="scientific">Gossypium mustelinum</name>
    <name type="common">Cotton</name>
    <name type="synonym">Gossypium caicoense</name>
    <dbReference type="NCBI Taxonomy" id="34275"/>
    <lineage>
        <taxon>Eukaryota</taxon>
        <taxon>Viridiplantae</taxon>
        <taxon>Streptophyta</taxon>
        <taxon>Embryophyta</taxon>
        <taxon>Tracheophyta</taxon>
        <taxon>Spermatophyta</taxon>
        <taxon>Magnoliopsida</taxon>
        <taxon>eudicotyledons</taxon>
        <taxon>Gunneridae</taxon>
        <taxon>Pentapetalae</taxon>
        <taxon>rosids</taxon>
        <taxon>malvids</taxon>
        <taxon>Malvales</taxon>
        <taxon>Malvaceae</taxon>
        <taxon>Malvoideae</taxon>
        <taxon>Gossypium</taxon>
    </lineage>
</organism>
<dbReference type="InterPro" id="IPR035979">
    <property type="entry name" value="RBD_domain_sf"/>
</dbReference>
<dbReference type="GO" id="GO:0003723">
    <property type="term" value="F:RNA binding"/>
    <property type="evidence" value="ECO:0007669"/>
    <property type="project" value="UniProtKB-UniRule"/>
</dbReference>
<dbReference type="AlphaFoldDB" id="A0A5D2YG73"/>
<feature type="compositionally biased region" description="Basic and acidic residues" evidence="3">
    <location>
        <begin position="158"/>
        <end position="172"/>
    </location>
</feature>
<proteinExistence type="predicted"/>
<feature type="region of interest" description="Disordered" evidence="3">
    <location>
        <begin position="565"/>
        <end position="760"/>
    </location>
</feature>
<feature type="region of interest" description="Disordered" evidence="3">
    <location>
        <begin position="1"/>
        <end position="46"/>
    </location>
</feature>
<feature type="compositionally biased region" description="Basic residues" evidence="3">
    <location>
        <begin position="699"/>
        <end position="718"/>
    </location>
</feature>
<dbReference type="Gene3D" id="3.30.70.330">
    <property type="match status" value="3"/>
</dbReference>
<feature type="compositionally biased region" description="Basic and acidic residues" evidence="3">
    <location>
        <begin position="229"/>
        <end position="240"/>
    </location>
</feature>
<dbReference type="PROSITE" id="PS50102">
    <property type="entry name" value="RRM"/>
    <property type="match status" value="3"/>
</dbReference>
<evidence type="ECO:0000256" key="2">
    <source>
        <dbReference type="PROSITE-ProRule" id="PRU00176"/>
    </source>
</evidence>
<evidence type="ECO:0000313" key="6">
    <source>
        <dbReference type="Proteomes" id="UP000323597"/>
    </source>
</evidence>
<feature type="domain" description="RRM" evidence="4">
    <location>
        <begin position="243"/>
        <end position="322"/>
    </location>
</feature>
<evidence type="ECO:0000259" key="4">
    <source>
        <dbReference type="PROSITE" id="PS50102"/>
    </source>
</evidence>
<feature type="compositionally biased region" description="Acidic residues" evidence="3">
    <location>
        <begin position="18"/>
        <end position="27"/>
    </location>
</feature>
<evidence type="ECO:0000313" key="5">
    <source>
        <dbReference type="EMBL" id="TYJ25365.1"/>
    </source>
</evidence>
<feature type="compositionally biased region" description="Basic residues" evidence="3">
    <location>
        <begin position="611"/>
        <end position="626"/>
    </location>
</feature>
<feature type="domain" description="RRM" evidence="4">
    <location>
        <begin position="421"/>
        <end position="499"/>
    </location>
</feature>
<feature type="domain" description="RRM" evidence="4">
    <location>
        <begin position="324"/>
        <end position="408"/>
    </location>
</feature>
<keyword evidence="1 2" id="KW-0694">RNA-binding</keyword>
<feature type="compositionally biased region" description="Basic residues" evidence="3">
    <location>
        <begin position="679"/>
        <end position="689"/>
    </location>
</feature>
<feature type="compositionally biased region" description="Basic residues" evidence="3">
    <location>
        <begin position="1"/>
        <end position="13"/>
    </location>
</feature>
<dbReference type="CDD" id="cd00590">
    <property type="entry name" value="RRM_SF"/>
    <property type="match status" value="3"/>
</dbReference>
<sequence length="908" mass="101698">MRRKKSRAKRRVARSNEEDTAGVDDEPGASKDAVEAAEEAGIQSEKDVNQEIDCFKEEFEEVENVVIAVMEMDSIIQHNSGDVVQIESNFTDGSIRKNDLCSEVNGVGESEKSDNLDVSVECSKFEEVIEDGTVRGQNLTPNIQVMDVDSGSGIVNGEEAKDHENSEQKSLEEEPSSARIAVMTLDGQTNGGYNNKDGNDREKEEESRGGWEQNEDIAVTDVNEGSQVVDHDSPTKQKKEKQLEIHVGGLHKEIVEKDLFEIFGKFGEVQSARIVRHRTTKKSKGFAFIQYATTEQAKKVLSDLKHGIEVKGKLAKLSISHDRDVLYLGRICRTWTKEDVLGKLKGYGIENIDEIQVPNDPKDDRKIKGFAFLRFNTFSDAKAALHRLRKPDAAFGNARGAKIAFARTPMHPREKVRLQVKTIYVEGIPKSWDVHKLKEICEQYAETKKVKISRNLSNKGKDFGFISFTTRGGAVACVEGMNKLRYGGNVKVKAYIARPLVQTRLQKSSCLGLKFSKRHRNSDWLKLKGHARSKGVKKESDVRAATVIYKSKIWGTKEKPAAAVYKNNQDPLNSKHTIEGKRNEQQGIAPESHDAEDGLSTKPKKTDFKRNNRKRQRNLMHSKRSSNKPEGSVLMRERNHMHSKRSSNKPEGSVLMRERNHMHSKRSSNKPEGSVLKRERNHLHSKRSSNKREGTSQGRHIRPSRGSKSRSYVRKGHGRGADSIAYRIPIKEAYAPSTSGYPGSAHGAISGSKRPSSYMESHAGFAQPVKHNDQYLTECIAPAFHHQRQAYAGYLKLDHYERQPPAKYFKPAIGNDALPHAGFLESSFRKQSFDGARRIAEYSGPDNQGPVHGSGSAYSRPYVPNNLSYAGYEGNSNGGGYHGFRRAYTARDYIKALVIELPSETHTI</sequence>
<reference evidence="5 6" key="1">
    <citation type="submission" date="2019-07" db="EMBL/GenBank/DDBJ databases">
        <title>WGS assembly of Gossypium mustelinum.</title>
        <authorList>
            <person name="Chen Z.J."/>
            <person name="Sreedasyam A."/>
            <person name="Ando A."/>
            <person name="Song Q."/>
            <person name="De L."/>
            <person name="Hulse-Kemp A."/>
            <person name="Ding M."/>
            <person name="Ye W."/>
            <person name="Kirkbride R."/>
            <person name="Jenkins J."/>
            <person name="Plott C."/>
            <person name="Lovell J."/>
            <person name="Lin Y.-M."/>
            <person name="Vaughn R."/>
            <person name="Liu B."/>
            <person name="Li W."/>
            <person name="Simpson S."/>
            <person name="Scheffler B."/>
            <person name="Saski C."/>
            <person name="Grover C."/>
            <person name="Hu G."/>
            <person name="Conover J."/>
            <person name="Carlson J."/>
            <person name="Shu S."/>
            <person name="Boston L."/>
            <person name="Williams M."/>
            <person name="Peterson D."/>
            <person name="Mcgee K."/>
            <person name="Jones D."/>
            <person name="Wendel J."/>
            <person name="Stelly D."/>
            <person name="Grimwood J."/>
            <person name="Schmutz J."/>
        </authorList>
    </citation>
    <scope>NUCLEOTIDE SEQUENCE [LARGE SCALE GENOMIC DNA]</scope>
    <source>
        <strain evidence="5">1408120.09</strain>
    </source>
</reference>
<protein>
    <recommendedName>
        <fullName evidence="4">RRM domain-containing protein</fullName>
    </recommendedName>
</protein>
<accession>A0A5D2YG73</accession>
<dbReference type="Pfam" id="PF00076">
    <property type="entry name" value="RRM_1"/>
    <property type="match status" value="3"/>
</dbReference>
<dbReference type="Proteomes" id="UP000323597">
    <property type="component" value="Chromosome A07"/>
</dbReference>
<evidence type="ECO:0000256" key="1">
    <source>
        <dbReference type="ARBA" id="ARBA00022884"/>
    </source>
</evidence>
<feature type="compositionally biased region" description="Polar residues" evidence="3">
    <location>
        <begin position="566"/>
        <end position="575"/>
    </location>
</feature>
<dbReference type="InterPro" id="IPR000504">
    <property type="entry name" value="RRM_dom"/>
</dbReference>
<dbReference type="SMART" id="SM00360">
    <property type="entry name" value="RRM"/>
    <property type="match status" value="3"/>
</dbReference>
<keyword evidence="6" id="KW-1185">Reference proteome</keyword>
<name>A0A5D2YG73_GOSMU</name>
<dbReference type="InterPro" id="IPR012677">
    <property type="entry name" value="Nucleotide-bd_a/b_plait_sf"/>
</dbReference>
<dbReference type="EMBL" id="CM017642">
    <property type="protein sequence ID" value="TYJ25365.1"/>
    <property type="molecule type" value="Genomic_DNA"/>
</dbReference>
<feature type="compositionally biased region" description="Basic and acidic residues" evidence="3">
    <location>
        <begin position="197"/>
        <end position="209"/>
    </location>
</feature>
<gene>
    <name evidence="5" type="ORF">E1A91_A07G045100v1</name>
</gene>
<dbReference type="SUPFAM" id="SSF54928">
    <property type="entry name" value="RNA-binding domain, RBD"/>
    <property type="match status" value="2"/>
</dbReference>
<feature type="region of interest" description="Disordered" evidence="3">
    <location>
        <begin position="147"/>
        <end position="240"/>
    </location>
</feature>
<dbReference type="PANTHER" id="PTHR21245">
    <property type="entry name" value="HETEROGENEOUS NUCLEAR RIBONUCLEOPROTEIN"/>
    <property type="match status" value="1"/>
</dbReference>